<comment type="caution">
    <text evidence="6">The sequence shown here is derived from an EMBL/GenBank/DDBJ whole genome shotgun (WGS) entry which is preliminary data.</text>
</comment>
<evidence type="ECO:0000256" key="4">
    <source>
        <dbReference type="SAM" id="MobiDB-lite"/>
    </source>
</evidence>
<dbReference type="InterPro" id="IPR036116">
    <property type="entry name" value="FN3_sf"/>
</dbReference>
<keyword evidence="2" id="KW-0326">Glycosidase</keyword>
<dbReference type="InterPro" id="IPR050964">
    <property type="entry name" value="Striated_Muscle_Regulatory"/>
</dbReference>
<evidence type="ECO:0000259" key="5">
    <source>
        <dbReference type="PROSITE" id="PS50853"/>
    </source>
</evidence>
<protein>
    <submittedName>
        <fullName evidence="6">Tandem-95 repeat protein</fullName>
    </submittedName>
</protein>
<dbReference type="OrthoDB" id="5241356at2"/>
<feature type="region of interest" description="Disordered" evidence="4">
    <location>
        <begin position="1935"/>
        <end position="2001"/>
    </location>
</feature>
<gene>
    <name evidence="6" type="ORF">GFD22_06065</name>
</gene>
<dbReference type="NCBIfam" id="NF012211">
    <property type="entry name" value="tand_rpt_95"/>
    <property type="match status" value="1"/>
</dbReference>
<dbReference type="Pfam" id="PF00041">
    <property type="entry name" value="fn3"/>
    <property type="match status" value="1"/>
</dbReference>
<proteinExistence type="predicted"/>
<reference evidence="6 7" key="1">
    <citation type="submission" date="2019-10" db="EMBL/GenBank/DDBJ databases">
        <title>Bifidobacterium from non-human primates.</title>
        <authorList>
            <person name="Modesto M."/>
        </authorList>
    </citation>
    <scope>NUCLEOTIDE SEQUENCE [LARGE SCALE GENOMIC DNA]</scope>
    <source>
        <strain evidence="6 7">TREC</strain>
    </source>
</reference>
<keyword evidence="1" id="KW-0677">Repeat</keyword>
<feature type="region of interest" description="Disordered" evidence="4">
    <location>
        <begin position="1652"/>
        <end position="1683"/>
    </location>
</feature>
<feature type="domain" description="Fibronectin type-III" evidence="5">
    <location>
        <begin position="1481"/>
        <end position="1577"/>
    </location>
</feature>
<sequence>MVPSCRFPIRSHRPARPRRLVPVAALLLFAVVVVGTALAASVTRRQVHLDDGTVWLTSLTDRSAVRYNVRAEASDAAVSVEAARFDVLQHDGATVIDADGEARAIHAATLADASTARIDSRGTLALNGGWLAAVDAATGDVRLSPASDLAAADSRSGPVRMTLGRGGRIAVDAAGTAYGYRPGDGMVLAIAPGDGQPRELGSLTGGRRLVADALTVVGGVPVIVAGDEALWPGGRVALDGEGDGNGTTADVGYALQTPPVDGEQRGWAAVAGTGGVYVVDLDRGSTRFLANGGSGRPAVPVSSQGTVHAAWAQPARNYLALRGPDASDDADFGTLRNVGASDRLVFRVNHRLVLLNDVAAGKAWRPSVSPETLAVAWQSPQTEDGDGQRRNGAQSAKYRHEFDDDCAAQSAPIRATDDEFGVRPGTRMLLDVLRNDELAGCAVLRVSSLTAPGRDDVAVSPAFDGRYLQLDASRAAAGDVRFAYAIDDGHGQTASATVTLRLRDDGNAPPEQVDAPPEYDVERGATRTVNALDGFMDADGDALTLVAARMLDGGRATVSSRADGQLAFHAGGAANGLASVQVTVSDGRLTATGTVLFAVRDVGSLPPETDPSLAAVRVNEETDVDLAPYVHGTSAQSPVLRDVTPPDGMTATMDAEALTVTLRAQRPGAYDVPYVATQGDKAAQGLLRVEAEAPEENDDPPVAVNDVALLDASHAAMVEPLANDRDPAGGVLAVLRAQAEDGAGALDVAVIDHRRVVIQARSVPEAPVAVTYVAANARGTAQGTITVHPPRADAAVQPPRAEDFTVPVRAGGIVEAKVTDHASGSDGDVRLTGELAADDAFRGLAFVTGDAVRYQAPETPGAYKATYTVEDVHGATASGTVTFDVHAADAGNKAPPRPKRVEAQTAAGRSVRIPIALAGIDADGDDVTLLGLGNAAPKLGRIVETQADALVYEAYPDSAGTDTFSYAVEDWTGQRAQAQVRVGVVPDGGGSGVHARDDEITLRPGTEASVAVTANDLADDDEPLTVTVEPRTDVEAHVCGRALCFVTPGEPGDARIVYAARTAAGLTSTAMLTVHVDPRAPIEPPDAYDYRVPPAATIDKRSVDVDVSPWIANPSGGMDELSVGVHESAAAHARTIGGTTLRIELTDQARAVPYTVANTTHGLTATAFIHVPAYGAFPPTPRPKAPRLQVNARETITIPIADHVRVGAGKTVTVDASQPVTATKSDGGELIADEGTLRFTAAADYAGPASITFTAADGPAGTARRTAVITLPITVVGRDVPPPAFSSATVDVEPGEDATVIDLTALTRAPREAYEDETRYTYASPGLSGPVVATVAPAGRLTLAATMDARAGTMASVPIDIVYPGGTVHAGVTVRVVASTRPTARVPDRELRLAAGQSARVEPLAGAFNPFPDEPLTVVGVRGEGLDGLMADADGSDGSGGVTVTAGTAAGTGRVLVTVEDGTHDVSRRVTGTITVTVVAAPGAPLLSPVAQDGRDGMVELRWTPGAANGSPVTEYLVEYDSGNARGAFPCATSTVCRVTGLTNGMQYRFTVKARNDAGWSVPSNAVEGRPDRTPPAPAQVTATGEYRRITVSWMPPAYDGTPPDGYTVIVRGGNGFTASVEAAASPASVPVPDASITDGAAFTATVMARNRAGQGETSPPSAAAKPWGDPTPPSVTLNQGAGGEATSIGVTVSLGDLRNAGCASVTLSGAADRAGASRTLPCAQPVGRFTLDKRELGAPLTVTASVAPERPGASAASGSATMTPSYAVPPPRAVEVLGKGDRCTVRWEPAGLRDGVLVTPAGREPMTAGERDASVSFALSPWKSCGSVAVAQTLNGTRGPAVSAGSAYVRKTPAAIDPRMALRWDADDRSLLHVENGSVELYGQQARMALTIDGQPVEWRPGQRTVRLPAEATPVPGTGGTGWTLAVIGDDPALSASTGKPKPVLGIRPVGPSTPTTTTVPAAQNARSGLPPSTPPQSTSSRSAFTPMAGGLPHRAGRTS</sequence>
<dbReference type="RefSeq" id="WP_152350214.1">
    <property type="nucleotide sequence ID" value="NZ_WBSN01000006.1"/>
</dbReference>
<evidence type="ECO:0000256" key="2">
    <source>
        <dbReference type="ARBA" id="ARBA00023295"/>
    </source>
</evidence>
<evidence type="ECO:0000313" key="7">
    <source>
        <dbReference type="Proteomes" id="UP000469763"/>
    </source>
</evidence>
<dbReference type="CDD" id="cd00063">
    <property type="entry name" value="FN3"/>
    <property type="match status" value="2"/>
</dbReference>
<feature type="compositionally biased region" description="Low complexity" evidence="4">
    <location>
        <begin position="1950"/>
        <end position="1962"/>
    </location>
</feature>
<feature type="region of interest" description="Disordered" evidence="4">
    <location>
        <begin position="378"/>
        <end position="398"/>
    </location>
</feature>
<keyword evidence="7" id="KW-1185">Reference proteome</keyword>
<evidence type="ECO:0000256" key="3">
    <source>
        <dbReference type="ARBA" id="ARBA00023326"/>
    </source>
</evidence>
<keyword evidence="3" id="KW-0624">Polysaccharide degradation</keyword>
<dbReference type="SMART" id="SM00060">
    <property type="entry name" value="FN3"/>
    <property type="match status" value="2"/>
</dbReference>
<accession>A0A7K3THG3</accession>
<evidence type="ECO:0000313" key="6">
    <source>
        <dbReference type="EMBL" id="NEG78538.1"/>
    </source>
</evidence>
<organism evidence="6 7">
    <name type="scientific">Bifidobacterium avesanii</name>
    <dbReference type="NCBI Taxonomy" id="1798157"/>
    <lineage>
        <taxon>Bacteria</taxon>
        <taxon>Bacillati</taxon>
        <taxon>Actinomycetota</taxon>
        <taxon>Actinomycetes</taxon>
        <taxon>Bifidobacteriales</taxon>
        <taxon>Bifidobacteriaceae</taxon>
        <taxon>Bifidobacterium</taxon>
    </lineage>
</organism>
<dbReference type="Pfam" id="PF17963">
    <property type="entry name" value="Big_9"/>
    <property type="match status" value="5"/>
</dbReference>
<dbReference type="SUPFAM" id="SSF49265">
    <property type="entry name" value="Fibronectin type III"/>
    <property type="match status" value="1"/>
</dbReference>
<dbReference type="Proteomes" id="UP000469763">
    <property type="component" value="Unassembled WGS sequence"/>
</dbReference>
<keyword evidence="2" id="KW-0378">Hydrolase</keyword>
<keyword evidence="3" id="KW-0119">Carbohydrate metabolism</keyword>
<dbReference type="PANTHER" id="PTHR13817">
    <property type="entry name" value="TITIN"/>
    <property type="match status" value="1"/>
</dbReference>
<dbReference type="GO" id="GO:0016798">
    <property type="term" value="F:hydrolase activity, acting on glycosyl bonds"/>
    <property type="evidence" value="ECO:0007669"/>
    <property type="project" value="UniProtKB-KW"/>
</dbReference>
<dbReference type="PROSITE" id="PS50853">
    <property type="entry name" value="FN3"/>
    <property type="match status" value="1"/>
</dbReference>
<dbReference type="PANTHER" id="PTHR13817:SF73">
    <property type="entry name" value="FIBRONECTIN TYPE-III DOMAIN-CONTAINING PROTEIN"/>
    <property type="match status" value="1"/>
</dbReference>
<evidence type="ECO:0000256" key="1">
    <source>
        <dbReference type="ARBA" id="ARBA00022737"/>
    </source>
</evidence>
<dbReference type="InterPro" id="IPR003961">
    <property type="entry name" value="FN3_dom"/>
</dbReference>
<dbReference type="EMBL" id="WHZY01000007">
    <property type="protein sequence ID" value="NEG78538.1"/>
    <property type="molecule type" value="Genomic_DNA"/>
</dbReference>
<dbReference type="InterPro" id="IPR013783">
    <property type="entry name" value="Ig-like_fold"/>
</dbReference>
<name>A0A7K3THG3_9BIFI</name>
<dbReference type="GO" id="GO:0000272">
    <property type="term" value="P:polysaccharide catabolic process"/>
    <property type="evidence" value="ECO:0007669"/>
    <property type="project" value="UniProtKB-KW"/>
</dbReference>
<dbReference type="Gene3D" id="2.60.40.10">
    <property type="entry name" value="Immunoglobulins"/>
    <property type="match status" value="2"/>
</dbReference>